<dbReference type="Gene3D" id="3.30.2310.20">
    <property type="entry name" value="RelE-like"/>
    <property type="match status" value="1"/>
</dbReference>
<organism evidence="1 2">
    <name type="scientific">Paenibacillus nicotianae</name>
    <dbReference type="NCBI Taxonomy" id="1526551"/>
    <lineage>
        <taxon>Bacteria</taxon>
        <taxon>Bacillati</taxon>
        <taxon>Bacillota</taxon>
        <taxon>Bacilli</taxon>
        <taxon>Bacillales</taxon>
        <taxon>Paenibacillaceae</taxon>
        <taxon>Paenibacillus</taxon>
    </lineage>
</organism>
<dbReference type="SUPFAM" id="SSF143011">
    <property type="entry name" value="RelE-like"/>
    <property type="match status" value="1"/>
</dbReference>
<dbReference type="EMBL" id="JBHUGF010000014">
    <property type="protein sequence ID" value="MFD1992819.1"/>
    <property type="molecule type" value="Genomic_DNA"/>
</dbReference>
<keyword evidence="2" id="KW-1185">Reference proteome</keyword>
<proteinExistence type="predicted"/>
<name>A0ABW4V5A6_9BACL</name>
<dbReference type="InterPro" id="IPR035093">
    <property type="entry name" value="RelE/ParE_toxin_dom_sf"/>
</dbReference>
<reference evidence="2" key="1">
    <citation type="journal article" date="2019" name="Int. J. Syst. Evol. Microbiol.">
        <title>The Global Catalogue of Microorganisms (GCM) 10K type strain sequencing project: providing services to taxonomists for standard genome sequencing and annotation.</title>
        <authorList>
            <consortium name="The Broad Institute Genomics Platform"/>
            <consortium name="The Broad Institute Genome Sequencing Center for Infectious Disease"/>
            <person name="Wu L."/>
            <person name="Ma J."/>
        </authorList>
    </citation>
    <scope>NUCLEOTIDE SEQUENCE [LARGE SCALE GENOMIC DNA]</scope>
    <source>
        <strain evidence="2">CGMCC 1.15067</strain>
    </source>
</reference>
<accession>A0ABW4V5A6</accession>
<comment type="caution">
    <text evidence="1">The sequence shown here is derived from an EMBL/GenBank/DDBJ whole genome shotgun (WGS) entry which is preliminary data.</text>
</comment>
<evidence type="ECO:0000313" key="1">
    <source>
        <dbReference type="EMBL" id="MFD1992819.1"/>
    </source>
</evidence>
<gene>
    <name evidence="1" type="ORF">ACFSGI_22830</name>
</gene>
<sequence>MEKRFLVQFTKKALKEYEALDGSIIEEVNTALESLEQRADQVGKLLGNKRQIHLKGTKEKKLRSSGVRIIYQITDQYVDILAIVNILLIDFKKNETEVYTEAEIRFREAKNNIELPQKNSPFIWKIDKIANQDLDQGSMIDQIFDDHFDDLEESIKEQILHYFSYGEVEKAYQIRCNAIQDWEKD</sequence>
<dbReference type="Proteomes" id="UP001597403">
    <property type="component" value="Unassembled WGS sequence"/>
</dbReference>
<dbReference type="RefSeq" id="WP_204826944.1">
    <property type="nucleotide sequence ID" value="NZ_JBHUGF010000014.1"/>
</dbReference>
<evidence type="ECO:0000313" key="2">
    <source>
        <dbReference type="Proteomes" id="UP001597403"/>
    </source>
</evidence>
<protein>
    <submittedName>
        <fullName evidence="1">Type II toxin-antitoxin system RelE/ParE family toxin</fullName>
    </submittedName>
</protein>